<dbReference type="OrthoDB" id="2414647at2759"/>
<name>A0A8H4EML9_GIGMA</name>
<reference evidence="3 4" key="1">
    <citation type="journal article" date="2019" name="Environ. Microbiol.">
        <title>At the nexus of three kingdoms: the genome of the mycorrhizal fungus Gigaspora margarita provides insights into plant, endobacterial and fungal interactions.</title>
        <authorList>
            <person name="Venice F."/>
            <person name="Ghignone S."/>
            <person name="Salvioli di Fossalunga A."/>
            <person name="Amselem J."/>
            <person name="Novero M."/>
            <person name="Xianan X."/>
            <person name="Sedzielewska Toro K."/>
            <person name="Morin E."/>
            <person name="Lipzen A."/>
            <person name="Grigoriev I.V."/>
            <person name="Henrissat B."/>
            <person name="Martin F.M."/>
            <person name="Bonfante P."/>
        </authorList>
    </citation>
    <scope>NUCLEOTIDE SEQUENCE [LARGE SCALE GENOMIC DNA]</scope>
    <source>
        <strain evidence="3 4">BEG34</strain>
    </source>
</reference>
<dbReference type="EMBL" id="WTPW01000365">
    <property type="protein sequence ID" value="KAF0519125.1"/>
    <property type="molecule type" value="Genomic_DNA"/>
</dbReference>
<proteinExistence type="predicted"/>
<keyword evidence="1" id="KW-0175">Coiled coil</keyword>
<evidence type="ECO:0000313" key="4">
    <source>
        <dbReference type="Proteomes" id="UP000439903"/>
    </source>
</evidence>
<comment type="caution">
    <text evidence="3">The sequence shown here is derived from an EMBL/GenBank/DDBJ whole genome shotgun (WGS) entry which is preliminary data.</text>
</comment>
<organism evidence="3 4">
    <name type="scientific">Gigaspora margarita</name>
    <dbReference type="NCBI Taxonomy" id="4874"/>
    <lineage>
        <taxon>Eukaryota</taxon>
        <taxon>Fungi</taxon>
        <taxon>Fungi incertae sedis</taxon>
        <taxon>Mucoromycota</taxon>
        <taxon>Glomeromycotina</taxon>
        <taxon>Glomeromycetes</taxon>
        <taxon>Diversisporales</taxon>
        <taxon>Gigasporaceae</taxon>
        <taxon>Gigaspora</taxon>
    </lineage>
</organism>
<evidence type="ECO:0000313" key="3">
    <source>
        <dbReference type="EMBL" id="KAF0519125.1"/>
    </source>
</evidence>
<dbReference type="Proteomes" id="UP000439903">
    <property type="component" value="Unassembled WGS sequence"/>
</dbReference>
<keyword evidence="2" id="KW-0812">Transmembrane</keyword>
<dbReference type="AlphaFoldDB" id="A0A8H4EML9"/>
<sequence length="230" mass="26431">MLSEKLSKIEWLQSLIKILELSQKDLPKKESKIKFLKTKIFELDSELFLKINELKQVKDNLAKKNSEIRSLEARLSSEQDKIGENSQVDIDIQESLTQQTLTSLNDNTLKESEISNEKQINNRQVQSSISPKISPELLSYIISEIKNNNIPIREIKVLPIVTLGASEALVNYKYQIPPIVKLVILAITMILIIWYICKHIWNKEKNSIKSEKPTPFSSLVQKKKSSYSAH</sequence>
<feature type="coiled-coil region" evidence="1">
    <location>
        <begin position="51"/>
        <end position="81"/>
    </location>
</feature>
<keyword evidence="2" id="KW-0472">Membrane</keyword>
<feature type="transmembrane region" description="Helical" evidence="2">
    <location>
        <begin position="179"/>
        <end position="197"/>
    </location>
</feature>
<keyword evidence="4" id="KW-1185">Reference proteome</keyword>
<evidence type="ECO:0000256" key="1">
    <source>
        <dbReference type="SAM" id="Coils"/>
    </source>
</evidence>
<keyword evidence="2" id="KW-1133">Transmembrane helix</keyword>
<gene>
    <name evidence="3" type="ORF">F8M41_016643</name>
</gene>
<accession>A0A8H4EML9</accession>
<protein>
    <submittedName>
        <fullName evidence="3">Uncharacterized protein</fullName>
    </submittedName>
</protein>
<evidence type="ECO:0000256" key="2">
    <source>
        <dbReference type="SAM" id="Phobius"/>
    </source>
</evidence>